<reference evidence="1 2" key="1">
    <citation type="submission" date="2022-05" db="EMBL/GenBank/DDBJ databases">
        <authorList>
            <consortium name="Genoscope - CEA"/>
            <person name="William W."/>
        </authorList>
    </citation>
    <scope>NUCLEOTIDE SEQUENCE [LARGE SCALE GENOMIC DNA]</scope>
</reference>
<keyword evidence="2" id="KW-1185">Reference proteome</keyword>
<protein>
    <submittedName>
        <fullName evidence="1">Uncharacterized protein</fullName>
    </submittedName>
</protein>
<evidence type="ECO:0000313" key="1">
    <source>
        <dbReference type="EMBL" id="CAH3132799.1"/>
    </source>
</evidence>
<name>A0AAU9X0G1_9CNID</name>
<organism evidence="1 2">
    <name type="scientific">Pocillopora meandrina</name>
    <dbReference type="NCBI Taxonomy" id="46732"/>
    <lineage>
        <taxon>Eukaryota</taxon>
        <taxon>Metazoa</taxon>
        <taxon>Cnidaria</taxon>
        <taxon>Anthozoa</taxon>
        <taxon>Hexacorallia</taxon>
        <taxon>Scleractinia</taxon>
        <taxon>Astrocoeniina</taxon>
        <taxon>Pocilloporidae</taxon>
        <taxon>Pocillopora</taxon>
    </lineage>
</organism>
<proteinExistence type="predicted"/>
<accession>A0AAU9X0G1</accession>
<sequence>MPMFLGNLSVQSLRTVSKSPSSIHDANAIGPFSSELVPYNFSELFLSEIRDDLHGIHFKSAEQDCPSGQQCLRSGQQTAFVRGQHEYIRGLLHGQHVKVLQHIIPSGHFFHFVPFNDASRLMEPSSRLMSSRYFPQQKRESPNTGAVALAMRRRTTSSAESIKNFSLNRIQFNLIQTRKNALSYVKGLTGRIFAKGERPHQLAMARLTNQTP</sequence>
<evidence type="ECO:0000313" key="2">
    <source>
        <dbReference type="Proteomes" id="UP001159428"/>
    </source>
</evidence>
<dbReference type="EMBL" id="CALNXJ010000027">
    <property type="protein sequence ID" value="CAH3132799.1"/>
    <property type="molecule type" value="Genomic_DNA"/>
</dbReference>
<dbReference type="Proteomes" id="UP001159428">
    <property type="component" value="Unassembled WGS sequence"/>
</dbReference>
<gene>
    <name evidence="1" type="ORF">PMEA_00015200</name>
</gene>
<comment type="caution">
    <text evidence="1">The sequence shown here is derived from an EMBL/GenBank/DDBJ whole genome shotgun (WGS) entry which is preliminary data.</text>
</comment>
<dbReference type="AlphaFoldDB" id="A0AAU9X0G1"/>